<dbReference type="Proteomes" id="UP000314294">
    <property type="component" value="Unassembled WGS sequence"/>
</dbReference>
<dbReference type="EMBL" id="SRLO01000011">
    <property type="protein sequence ID" value="TNN87240.1"/>
    <property type="molecule type" value="Genomic_DNA"/>
</dbReference>
<evidence type="ECO:0000313" key="2">
    <source>
        <dbReference type="Proteomes" id="UP000314294"/>
    </source>
</evidence>
<gene>
    <name evidence="1" type="ORF">EYF80_002442</name>
</gene>
<proteinExistence type="predicted"/>
<accession>A0A4Z2JAV0</accession>
<protein>
    <submittedName>
        <fullName evidence="1">Uncharacterized protein</fullName>
    </submittedName>
</protein>
<reference evidence="1 2" key="1">
    <citation type="submission" date="2019-03" db="EMBL/GenBank/DDBJ databases">
        <title>First draft genome of Liparis tanakae, snailfish: a comprehensive survey of snailfish specific genes.</title>
        <authorList>
            <person name="Kim W."/>
            <person name="Song I."/>
            <person name="Jeong J.-H."/>
            <person name="Kim D."/>
            <person name="Kim S."/>
            <person name="Ryu S."/>
            <person name="Song J.Y."/>
            <person name="Lee S.K."/>
        </authorList>
    </citation>
    <scope>NUCLEOTIDE SEQUENCE [LARGE SCALE GENOMIC DNA]</scope>
    <source>
        <tissue evidence="1">Muscle</tissue>
    </source>
</reference>
<comment type="caution">
    <text evidence="1">The sequence shown here is derived from an EMBL/GenBank/DDBJ whole genome shotgun (WGS) entry which is preliminary data.</text>
</comment>
<evidence type="ECO:0000313" key="1">
    <source>
        <dbReference type="EMBL" id="TNN87240.1"/>
    </source>
</evidence>
<dbReference type="AlphaFoldDB" id="A0A4Z2JAV0"/>
<name>A0A4Z2JAV0_9TELE</name>
<sequence>MKLHMKVFPLCLTTVELQLVVEIIQFLLDVCWTRTVLAHTETSTAFSSVPVSPSLSGAPMAPVAPPPSASLNTFGSMSSKIL</sequence>
<keyword evidence="2" id="KW-1185">Reference proteome</keyword>
<organism evidence="1 2">
    <name type="scientific">Liparis tanakae</name>
    <name type="common">Tanaka's snailfish</name>
    <dbReference type="NCBI Taxonomy" id="230148"/>
    <lineage>
        <taxon>Eukaryota</taxon>
        <taxon>Metazoa</taxon>
        <taxon>Chordata</taxon>
        <taxon>Craniata</taxon>
        <taxon>Vertebrata</taxon>
        <taxon>Euteleostomi</taxon>
        <taxon>Actinopterygii</taxon>
        <taxon>Neopterygii</taxon>
        <taxon>Teleostei</taxon>
        <taxon>Neoteleostei</taxon>
        <taxon>Acanthomorphata</taxon>
        <taxon>Eupercaria</taxon>
        <taxon>Perciformes</taxon>
        <taxon>Cottioidei</taxon>
        <taxon>Cottales</taxon>
        <taxon>Liparidae</taxon>
        <taxon>Liparis</taxon>
    </lineage>
</organism>